<evidence type="ECO:0000313" key="1">
    <source>
        <dbReference type="WBParaSite" id="HPLM_0001057701-mRNA-1"/>
    </source>
</evidence>
<name>A0A158QNJ8_HAEPC</name>
<dbReference type="WBParaSite" id="HPLM_0001057701-mRNA-1">
    <property type="protein sequence ID" value="HPLM_0001057701-mRNA-1"/>
    <property type="gene ID" value="HPLM_0001057701"/>
</dbReference>
<dbReference type="AlphaFoldDB" id="A0A158QNJ8"/>
<accession>A0A158QNJ8</accession>
<proteinExistence type="predicted"/>
<sequence>MKPRVRASKEDWQECIETMGRDGNIVEKLRDELNVDALQLVATMKSLKKSTIERQSGSGIKEEARDGPTEWSALRTQLEHLRNSFGTGISQHSSASLLSPLD</sequence>
<reference evidence="1" key="1">
    <citation type="submission" date="2016-04" db="UniProtKB">
        <authorList>
            <consortium name="WormBaseParasite"/>
        </authorList>
    </citation>
    <scope>IDENTIFICATION</scope>
</reference>
<organism evidence="1">
    <name type="scientific">Haemonchus placei</name>
    <name type="common">Barber's pole worm</name>
    <dbReference type="NCBI Taxonomy" id="6290"/>
    <lineage>
        <taxon>Eukaryota</taxon>
        <taxon>Metazoa</taxon>
        <taxon>Ecdysozoa</taxon>
        <taxon>Nematoda</taxon>
        <taxon>Chromadorea</taxon>
        <taxon>Rhabditida</taxon>
        <taxon>Rhabditina</taxon>
        <taxon>Rhabditomorpha</taxon>
        <taxon>Strongyloidea</taxon>
        <taxon>Trichostrongylidae</taxon>
        <taxon>Haemonchus</taxon>
    </lineage>
</organism>
<protein>
    <submittedName>
        <fullName evidence="1">Clr5 domain-containing protein</fullName>
    </submittedName>
</protein>